<evidence type="ECO:0000256" key="3">
    <source>
        <dbReference type="ARBA" id="ARBA00023082"/>
    </source>
</evidence>
<keyword evidence="5" id="KW-0804">Transcription</keyword>
<dbReference type="CDD" id="cd06171">
    <property type="entry name" value="Sigma70_r4"/>
    <property type="match status" value="1"/>
</dbReference>
<dbReference type="InterPro" id="IPR013249">
    <property type="entry name" value="RNA_pol_sigma70_r4_t2"/>
</dbReference>
<dbReference type="InterPro" id="IPR014284">
    <property type="entry name" value="RNA_pol_sigma-70_dom"/>
</dbReference>
<dbReference type="Gene3D" id="1.10.10.10">
    <property type="entry name" value="Winged helix-like DNA-binding domain superfamily/Winged helix DNA-binding domain"/>
    <property type="match status" value="1"/>
</dbReference>
<evidence type="ECO:0000256" key="2">
    <source>
        <dbReference type="ARBA" id="ARBA00023015"/>
    </source>
</evidence>
<evidence type="ECO:0000256" key="4">
    <source>
        <dbReference type="ARBA" id="ARBA00023125"/>
    </source>
</evidence>
<dbReference type="InterPro" id="IPR036388">
    <property type="entry name" value="WH-like_DNA-bd_sf"/>
</dbReference>
<dbReference type="Pfam" id="PF08281">
    <property type="entry name" value="Sigma70_r4_2"/>
    <property type="match status" value="1"/>
</dbReference>
<sequence length="185" mass="21169">MLIKSVLEEKIISKARKGDQKAQRYLFDSYARPMFLLCLRYVKVQEDAEDLLSSGFTKAFANLDSFEYRSEASFEVWLKRILINECLMFLRKQNKAPLMVEPDESLISTHEDVIDMLSADTLFGLILHLPEGYRTVFNLFEIEGYTHKEIAEKLGITEGTSKSQLSKAKAALKETIIKKGLNYAS</sequence>
<name>A0ABS7N823_9BACT</name>
<dbReference type="Pfam" id="PF04542">
    <property type="entry name" value="Sigma70_r2"/>
    <property type="match status" value="1"/>
</dbReference>
<evidence type="ECO:0000313" key="8">
    <source>
        <dbReference type="EMBL" id="MBY5952058.1"/>
    </source>
</evidence>
<organism evidence="8 9">
    <name type="scientific">Algoriphagus marincola</name>
    <dbReference type="NCBI Taxonomy" id="264027"/>
    <lineage>
        <taxon>Bacteria</taxon>
        <taxon>Pseudomonadati</taxon>
        <taxon>Bacteroidota</taxon>
        <taxon>Cytophagia</taxon>
        <taxon>Cytophagales</taxon>
        <taxon>Cyclobacteriaceae</taxon>
        <taxon>Algoriphagus</taxon>
    </lineage>
</organism>
<dbReference type="Proteomes" id="UP000766609">
    <property type="component" value="Unassembled WGS sequence"/>
</dbReference>
<dbReference type="InterPro" id="IPR039425">
    <property type="entry name" value="RNA_pol_sigma-70-like"/>
</dbReference>
<gene>
    <name evidence="8" type="ORF">KUV23_13800</name>
</gene>
<feature type="domain" description="RNA polymerase sigma-70 region 2" evidence="6">
    <location>
        <begin position="26"/>
        <end position="95"/>
    </location>
</feature>
<evidence type="ECO:0000313" key="9">
    <source>
        <dbReference type="Proteomes" id="UP000766609"/>
    </source>
</evidence>
<dbReference type="InterPro" id="IPR013324">
    <property type="entry name" value="RNA_pol_sigma_r3/r4-like"/>
</dbReference>
<dbReference type="EMBL" id="JAHVHP010000002">
    <property type="protein sequence ID" value="MBY5952058.1"/>
    <property type="molecule type" value="Genomic_DNA"/>
</dbReference>
<dbReference type="Gene3D" id="1.10.1740.10">
    <property type="match status" value="1"/>
</dbReference>
<dbReference type="PANTHER" id="PTHR43133">
    <property type="entry name" value="RNA POLYMERASE ECF-TYPE SIGMA FACTO"/>
    <property type="match status" value="1"/>
</dbReference>
<protein>
    <submittedName>
        <fullName evidence="8">Sigma-70 family RNA polymerase sigma factor</fullName>
    </submittedName>
</protein>
<comment type="caution">
    <text evidence="8">The sequence shown here is derived from an EMBL/GenBank/DDBJ whole genome shotgun (WGS) entry which is preliminary data.</text>
</comment>
<proteinExistence type="inferred from homology"/>
<keyword evidence="9" id="KW-1185">Reference proteome</keyword>
<dbReference type="RefSeq" id="WP_134202592.1">
    <property type="nucleotide sequence ID" value="NZ_JAHVHP010000002.1"/>
</dbReference>
<evidence type="ECO:0000256" key="1">
    <source>
        <dbReference type="ARBA" id="ARBA00010641"/>
    </source>
</evidence>
<dbReference type="PANTHER" id="PTHR43133:SF8">
    <property type="entry name" value="RNA POLYMERASE SIGMA FACTOR HI_1459-RELATED"/>
    <property type="match status" value="1"/>
</dbReference>
<dbReference type="SUPFAM" id="SSF88659">
    <property type="entry name" value="Sigma3 and sigma4 domains of RNA polymerase sigma factors"/>
    <property type="match status" value="1"/>
</dbReference>
<reference evidence="8 9" key="1">
    <citation type="submission" date="2021-06" db="EMBL/GenBank/DDBJ databases">
        <title>44 bacteria genomes isolated from Dapeng, Shenzhen.</title>
        <authorList>
            <person name="Zheng W."/>
            <person name="Yu S."/>
            <person name="Huang Y."/>
        </authorList>
    </citation>
    <scope>NUCLEOTIDE SEQUENCE [LARGE SCALE GENOMIC DNA]</scope>
    <source>
        <strain evidence="8 9">DP5N14-6</strain>
    </source>
</reference>
<dbReference type="SUPFAM" id="SSF88946">
    <property type="entry name" value="Sigma2 domain of RNA polymerase sigma factors"/>
    <property type="match status" value="1"/>
</dbReference>
<dbReference type="InterPro" id="IPR007627">
    <property type="entry name" value="RNA_pol_sigma70_r2"/>
</dbReference>
<keyword evidence="3" id="KW-0731">Sigma factor</keyword>
<dbReference type="InterPro" id="IPR013325">
    <property type="entry name" value="RNA_pol_sigma_r2"/>
</dbReference>
<evidence type="ECO:0000259" key="6">
    <source>
        <dbReference type="Pfam" id="PF04542"/>
    </source>
</evidence>
<dbReference type="NCBIfam" id="TIGR02937">
    <property type="entry name" value="sigma70-ECF"/>
    <property type="match status" value="1"/>
</dbReference>
<keyword evidence="2" id="KW-0805">Transcription regulation</keyword>
<feature type="domain" description="RNA polymerase sigma factor 70 region 4 type 2" evidence="7">
    <location>
        <begin position="125"/>
        <end position="172"/>
    </location>
</feature>
<evidence type="ECO:0000259" key="7">
    <source>
        <dbReference type="Pfam" id="PF08281"/>
    </source>
</evidence>
<evidence type="ECO:0000256" key="5">
    <source>
        <dbReference type="ARBA" id="ARBA00023163"/>
    </source>
</evidence>
<comment type="similarity">
    <text evidence="1">Belongs to the sigma-70 factor family. ECF subfamily.</text>
</comment>
<keyword evidence="4" id="KW-0238">DNA-binding</keyword>
<accession>A0ABS7N823</accession>